<keyword evidence="3 6" id="KW-0812">Transmembrane</keyword>
<feature type="domain" description="ABC3 transporter permease C-terminal" evidence="7">
    <location>
        <begin position="41"/>
        <end position="133"/>
    </location>
</feature>
<dbReference type="PANTHER" id="PTHR30572">
    <property type="entry name" value="MEMBRANE COMPONENT OF TRANSPORTER-RELATED"/>
    <property type="match status" value="1"/>
</dbReference>
<sequence>PADGNFFIAVLHVDECDCIIKKLFHFHRLFIGRRNACEFPVKSQTKEIGIKKVFGSSEKKIVFSFLRKNFTMVVIAFVLSIPPAILVMNRWLSNFSYKIDIEWWAFALAFLIAALVVILTVLYHSYRASRINPTEALRYE</sequence>
<reference evidence="8" key="1">
    <citation type="journal article" date="2020" name="mSystems">
        <title>Genome- and Community-Level Interaction Insights into Carbon Utilization and Element Cycling Functions of Hydrothermarchaeota in Hydrothermal Sediment.</title>
        <authorList>
            <person name="Zhou Z."/>
            <person name="Liu Y."/>
            <person name="Xu W."/>
            <person name="Pan J."/>
            <person name="Luo Z.H."/>
            <person name="Li M."/>
        </authorList>
    </citation>
    <scope>NUCLEOTIDE SEQUENCE [LARGE SCALE GENOMIC DNA]</scope>
    <source>
        <strain evidence="8">SpSt-1217</strain>
    </source>
</reference>
<name>A0A831PPZ6_9BACT</name>
<dbReference type="InterPro" id="IPR003838">
    <property type="entry name" value="ABC3_permease_C"/>
</dbReference>
<dbReference type="Pfam" id="PF02687">
    <property type="entry name" value="FtsX"/>
    <property type="match status" value="1"/>
</dbReference>
<evidence type="ECO:0000256" key="4">
    <source>
        <dbReference type="ARBA" id="ARBA00022989"/>
    </source>
</evidence>
<dbReference type="AlphaFoldDB" id="A0A831PPZ6"/>
<dbReference type="GO" id="GO:0005886">
    <property type="term" value="C:plasma membrane"/>
    <property type="evidence" value="ECO:0007669"/>
    <property type="project" value="UniProtKB-SubCell"/>
</dbReference>
<evidence type="ECO:0000256" key="5">
    <source>
        <dbReference type="ARBA" id="ARBA00023136"/>
    </source>
</evidence>
<evidence type="ECO:0000259" key="7">
    <source>
        <dbReference type="Pfam" id="PF02687"/>
    </source>
</evidence>
<keyword evidence="4 6" id="KW-1133">Transmembrane helix</keyword>
<dbReference type="InterPro" id="IPR050250">
    <property type="entry name" value="Macrolide_Exporter_MacB"/>
</dbReference>
<evidence type="ECO:0000256" key="3">
    <source>
        <dbReference type="ARBA" id="ARBA00022692"/>
    </source>
</evidence>
<protein>
    <submittedName>
        <fullName evidence="8">FtsX-like permease family protein</fullName>
    </submittedName>
</protein>
<comment type="caution">
    <text evidence="8">The sequence shown here is derived from an EMBL/GenBank/DDBJ whole genome shotgun (WGS) entry which is preliminary data.</text>
</comment>
<accession>A0A831PPZ6</accession>
<proteinExistence type="predicted"/>
<evidence type="ECO:0000256" key="2">
    <source>
        <dbReference type="ARBA" id="ARBA00022475"/>
    </source>
</evidence>
<evidence type="ECO:0000256" key="6">
    <source>
        <dbReference type="SAM" id="Phobius"/>
    </source>
</evidence>
<gene>
    <name evidence="8" type="ORF">ENN90_02660</name>
</gene>
<evidence type="ECO:0000256" key="1">
    <source>
        <dbReference type="ARBA" id="ARBA00004651"/>
    </source>
</evidence>
<dbReference type="PANTHER" id="PTHR30572:SF18">
    <property type="entry name" value="ABC-TYPE MACROLIDE FAMILY EXPORT SYSTEM PERMEASE COMPONENT 2"/>
    <property type="match status" value="1"/>
</dbReference>
<evidence type="ECO:0000313" key="8">
    <source>
        <dbReference type="EMBL" id="HDR50511.1"/>
    </source>
</evidence>
<dbReference type="GO" id="GO:0022857">
    <property type="term" value="F:transmembrane transporter activity"/>
    <property type="evidence" value="ECO:0007669"/>
    <property type="project" value="TreeGrafter"/>
</dbReference>
<dbReference type="Proteomes" id="UP000886047">
    <property type="component" value="Unassembled WGS sequence"/>
</dbReference>
<dbReference type="EMBL" id="DSDK01000145">
    <property type="protein sequence ID" value="HDR50511.1"/>
    <property type="molecule type" value="Genomic_DNA"/>
</dbReference>
<feature type="transmembrane region" description="Helical" evidence="6">
    <location>
        <begin position="70"/>
        <end position="91"/>
    </location>
</feature>
<keyword evidence="5 6" id="KW-0472">Membrane</keyword>
<feature type="non-terminal residue" evidence="8">
    <location>
        <position position="1"/>
    </location>
</feature>
<comment type="subcellular location">
    <subcellularLocation>
        <location evidence="1">Cell membrane</location>
        <topology evidence="1">Multi-pass membrane protein</topology>
    </subcellularLocation>
</comment>
<organism evidence="8">
    <name type="scientific">Mariniphaga anaerophila</name>
    <dbReference type="NCBI Taxonomy" id="1484053"/>
    <lineage>
        <taxon>Bacteria</taxon>
        <taxon>Pseudomonadati</taxon>
        <taxon>Bacteroidota</taxon>
        <taxon>Bacteroidia</taxon>
        <taxon>Marinilabiliales</taxon>
        <taxon>Prolixibacteraceae</taxon>
        <taxon>Mariniphaga</taxon>
    </lineage>
</organism>
<keyword evidence="2" id="KW-1003">Cell membrane</keyword>
<feature type="transmembrane region" description="Helical" evidence="6">
    <location>
        <begin position="103"/>
        <end position="123"/>
    </location>
</feature>